<dbReference type="Gene3D" id="3.40.50.720">
    <property type="entry name" value="NAD(P)-binding Rossmann-like Domain"/>
    <property type="match status" value="1"/>
</dbReference>
<dbReference type="InterPro" id="IPR002347">
    <property type="entry name" value="SDR_fam"/>
</dbReference>
<name>A0ABS4T4K5_9MICC</name>
<dbReference type="Proteomes" id="UP001519331">
    <property type="component" value="Unassembled WGS sequence"/>
</dbReference>
<dbReference type="PANTHER" id="PTHR24321">
    <property type="entry name" value="DEHYDROGENASES, SHORT CHAIN"/>
    <property type="match status" value="1"/>
</dbReference>
<dbReference type="CDD" id="cd05233">
    <property type="entry name" value="SDR_c"/>
    <property type="match status" value="1"/>
</dbReference>
<comment type="similarity">
    <text evidence="1">Belongs to the short-chain dehydrogenases/reductases (SDR) family.</text>
</comment>
<dbReference type="Pfam" id="PF13561">
    <property type="entry name" value="adh_short_C2"/>
    <property type="match status" value="1"/>
</dbReference>
<keyword evidence="4" id="KW-1185">Reference proteome</keyword>
<dbReference type="EMBL" id="JAGINX010000001">
    <property type="protein sequence ID" value="MBP2319384.1"/>
    <property type="molecule type" value="Genomic_DNA"/>
</dbReference>
<gene>
    <name evidence="3" type="ORF">JOF45_002403</name>
</gene>
<evidence type="ECO:0000256" key="2">
    <source>
        <dbReference type="ARBA" id="ARBA00023002"/>
    </source>
</evidence>
<dbReference type="PRINTS" id="PR00080">
    <property type="entry name" value="SDRFAMILY"/>
</dbReference>
<evidence type="ECO:0000313" key="3">
    <source>
        <dbReference type="EMBL" id="MBP2319384.1"/>
    </source>
</evidence>
<evidence type="ECO:0000313" key="4">
    <source>
        <dbReference type="Proteomes" id="UP001519331"/>
    </source>
</evidence>
<dbReference type="InterPro" id="IPR020904">
    <property type="entry name" value="Sc_DH/Rdtase_CS"/>
</dbReference>
<evidence type="ECO:0000256" key="1">
    <source>
        <dbReference type="ARBA" id="ARBA00006484"/>
    </source>
</evidence>
<dbReference type="InterPro" id="IPR036291">
    <property type="entry name" value="NAD(P)-bd_dom_sf"/>
</dbReference>
<keyword evidence="2" id="KW-0560">Oxidoreductase</keyword>
<dbReference type="PANTHER" id="PTHR24321:SF8">
    <property type="entry name" value="ESTRADIOL 17-BETA-DEHYDROGENASE 8-RELATED"/>
    <property type="match status" value="1"/>
</dbReference>
<comment type="caution">
    <text evidence="3">The sequence shown here is derived from an EMBL/GenBank/DDBJ whole genome shotgun (WGS) entry which is preliminary data.</text>
</comment>
<dbReference type="SUPFAM" id="SSF51735">
    <property type="entry name" value="NAD(P)-binding Rossmann-fold domains"/>
    <property type="match status" value="1"/>
</dbReference>
<reference evidence="3 4" key="1">
    <citation type="submission" date="2021-03" db="EMBL/GenBank/DDBJ databases">
        <title>Sequencing the genomes of 1000 actinobacteria strains.</title>
        <authorList>
            <person name="Klenk H.-P."/>
        </authorList>
    </citation>
    <scope>NUCLEOTIDE SEQUENCE [LARGE SCALE GENOMIC DNA]</scope>
    <source>
        <strain evidence="3 4">DSM 12544</strain>
    </source>
</reference>
<sequence>MAAEQGVAVAAADIDHAAVGRVAEEIRSRGGSATALTADVSQEDQVQRLFTEAAAELGPITGVVNNAGVIVTKPLVETTQEEWDRCLDVNARGVFFGCKHAVLHFREHGIQGSIVNTGSISALTGQHRQAAYAASKGAVVQLARQIAVEHAAEGIRCNSVGPGSVHSAVLDSFLSGQDDPAAAERKLAQTHPMQRVGRAEEIAAANCFLLSSAASFITGSNLQADGGYTAA</sequence>
<organism evidence="3 4">
    <name type="scientific">Nesterenkonia lacusekhoensis</name>
    <dbReference type="NCBI Taxonomy" id="150832"/>
    <lineage>
        <taxon>Bacteria</taxon>
        <taxon>Bacillati</taxon>
        <taxon>Actinomycetota</taxon>
        <taxon>Actinomycetes</taxon>
        <taxon>Micrococcales</taxon>
        <taxon>Micrococcaceae</taxon>
        <taxon>Nesterenkonia</taxon>
    </lineage>
</organism>
<accession>A0ABS4T4K5</accession>
<dbReference type="PROSITE" id="PS00061">
    <property type="entry name" value="ADH_SHORT"/>
    <property type="match status" value="1"/>
</dbReference>
<proteinExistence type="inferred from homology"/>
<dbReference type="PRINTS" id="PR00081">
    <property type="entry name" value="GDHRDH"/>
</dbReference>
<protein>
    <submittedName>
        <fullName evidence="3">NAD(P)-dependent dehydrogenase (Short-subunit alcohol dehydrogenase family)</fullName>
    </submittedName>
</protein>